<dbReference type="InterPro" id="IPR003676">
    <property type="entry name" value="SAUR_fam"/>
</dbReference>
<dbReference type="GO" id="GO:0009733">
    <property type="term" value="P:response to auxin"/>
    <property type="evidence" value="ECO:0007669"/>
    <property type="project" value="InterPro"/>
</dbReference>
<comment type="similarity">
    <text evidence="1">Belongs to the ARG7 family.</text>
</comment>
<dbReference type="Pfam" id="PF02519">
    <property type="entry name" value="Auxin_inducible"/>
    <property type="match status" value="1"/>
</dbReference>
<proteinExistence type="inferred from homology"/>
<dbReference type="PANTHER" id="PTHR31175:SF122">
    <property type="entry name" value="AUXIN-RESPONSIVE PROTEIN SAUR64-LIKE"/>
    <property type="match status" value="1"/>
</dbReference>
<organism evidence="2 3">
    <name type="scientific">Salix dunnii</name>
    <dbReference type="NCBI Taxonomy" id="1413687"/>
    <lineage>
        <taxon>Eukaryota</taxon>
        <taxon>Viridiplantae</taxon>
        <taxon>Streptophyta</taxon>
        <taxon>Embryophyta</taxon>
        <taxon>Tracheophyta</taxon>
        <taxon>Spermatophyta</taxon>
        <taxon>Magnoliopsida</taxon>
        <taxon>eudicotyledons</taxon>
        <taxon>Gunneridae</taxon>
        <taxon>Pentapetalae</taxon>
        <taxon>rosids</taxon>
        <taxon>fabids</taxon>
        <taxon>Malpighiales</taxon>
        <taxon>Salicaceae</taxon>
        <taxon>Saliceae</taxon>
        <taxon>Salix</taxon>
    </lineage>
</organism>
<reference evidence="2 3" key="1">
    <citation type="submission" date="2020-10" db="EMBL/GenBank/DDBJ databases">
        <title>Plant Genome Project.</title>
        <authorList>
            <person name="Zhang R.-G."/>
        </authorList>
    </citation>
    <scope>NUCLEOTIDE SEQUENCE [LARGE SCALE GENOMIC DNA]</scope>
    <source>
        <strain evidence="2">FAFU-HL-1</strain>
        <tissue evidence="2">Leaf</tissue>
    </source>
</reference>
<keyword evidence="3" id="KW-1185">Reference proteome</keyword>
<name>A0A835JRL7_9ROSI</name>
<dbReference type="OrthoDB" id="839153at2759"/>
<dbReference type="AlphaFoldDB" id="A0A835JRL7"/>
<dbReference type="PANTHER" id="PTHR31175">
    <property type="entry name" value="AUXIN-RESPONSIVE FAMILY PROTEIN"/>
    <property type="match status" value="1"/>
</dbReference>
<evidence type="ECO:0000256" key="1">
    <source>
        <dbReference type="ARBA" id="ARBA00006974"/>
    </source>
</evidence>
<protein>
    <submittedName>
        <fullName evidence="2">Uncharacterized protein</fullName>
    </submittedName>
</protein>
<dbReference type="EMBL" id="JADGMS010000009">
    <property type="protein sequence ID" value="KAF9676215.1"/>
    <property type="molecule type" value="Genomic_DNA"/>
</dbReference>
<sequence length="91" mass="10075">MFPIPYLDNNIVGELLVISEEEFGLPRGGPITLPLMQSPWNIVDKEMEKAVLMSVISSRSCSLSSCPGQGQTSQRSLAYSFRESDKLNLIL</sequence>
<evidence type="ECO:0000313" key="3">
    <source>
        <dbReference type="Proteomes" id="UP000657918"/>
    </source>
</evidence>
<evidence type="ECO:0000313" key="2">
    <source>
        <dbReference type="EMBL" id="KAF9676215.1"/>
    </source>
</evidence>
<dbReference type="Proteomes" id="UP000657918">
    <property type="component" value="Unassembled WGS sequence"/>
</dbReference>
<comment type="caution">
    <text evidence="2">The sequence shown here is derived from an EMBL/GenBank/DDBJ whole genome shotgun (WGS) entry which is preliminary data.</text>
</comment>
<gene>
    <name evidence="2" type="ORF">SADUNF_Sadunf09G0115300</name>
</gene>
<accession>A0A835JRL7</accession>